<sequence length="201" mass="23416">MTIRDSLYFSFAGETSVKHGLINVNINSGMQEEIFFPSREIVEEKVKGNDKPYFMRTETEPLKFSVSFAFEETWNTAKIREVAQWLTQHDYYQELYFTNDLAIGAERIFYAMVVDDSTLVHNCLKQGYINLTFRCDSPYSYSPIMTSRVYKWNYTPMEIKKNTYSTGTHQSTITNPQGNLILNPARPKWSDFEAGTKWSDI</sequence>
<evidence type="ECO:0000259" key="1">
    <source>
        <dbReference type="Pfam" id="PF20195"/>
    </source>
</evidence>
<evidence type="ECO:0000313" key="3">
    <source>
        <dbReference type="Proteomes" id="UP000509327"/>
    </source>
</evidence>
<protein>
    <submittedName>
        <fullName evidence="2">Phage tail family protein</fullName>
    </submittedName>
</protein>
<dbReference type="InterPro" id="IPR046688">
    <property type="entry name" value="DUF6558_N"/>
</dbReference>
<feature type="domain" description="DUF6558" evidence="1">
    <location>
        <begin position="9"/>
        <end position="137"/>
    </location>
</feature>
<proteinExistence type="predicted"/>
<organism evidence="2 3">
    <name type="scientific">Paenibacillus barcinonensis</name>
    <dbReference type="NCBI Taxonomy" id="198119"/>
    <lineage>
        <taxon>Bacteria</taxon>
        <taxon>Bacillati</taxon>
        <taxon>Bacillota</taxon>
        <taxon>Bacilli</taxon>
        <taxon>Bacillales</taxon>
        <taxon>Paenibacillaceae</taxon>
        <taxon>Paenibacillus</taxon>
    </lineage>
</organism>
<dbReference type="Gene3D" id="2.40.30.200">
    <property type="match status" value="1"/>
</dbReference>
<dbReference type="Proteomes" id="UP000509327">
    <property type="component" value="Chromosome"/>
</dbReference>
<name>A0ABX6QCS8_PAEBA</name>
<dbReference type="Pfam" id="PF20195">
    <property type="entry name" value="DUF6558"/>
    <property type="match status" value="1"/>
</dbReference>
<accession>A0ABX6QCS8</accession>
<keyword evidence="3" id="KW-1185">Reference proteome</keyword>
<reference evidence="2 3" key="1">
    <citation type="submission" date="2020-06" db="EMBL/GenBank/DDBJ databases">
        <title>Complete genome of Paenibacillus barcinonensis KACC11450.</title>
        <authorList>
            <person name="Kim M."/>
            <person name="Park Y.-J."/>
            <person name="Shin J.-H."/>
        </authorList>
    </citation>
    <scope>NUCLEOTIDE SEQUENCE [LARGE SCALE GENOMIC DNA]</scope>
    <source>
        <strain evidence="2 3">KACC11450</strain>
    </source>
</reference>
<evidence type="ECO:0000313" key="2">
    <source>
        <dbReference type="EMBL" id="QKS59993.1"/>
    </source>
</evidence>
<dbReference type="EMBL" id="CP054614">
    <property type="protein sequence ID" value="QKS59993.1"/>
    <property type="molecule type" value="Genomic_DNA"/>
</dbReference>
<gene>
    <name evidence="2" type="ORF">HUB98_06465</name>
</gene>